<accession>A0A6A8AEH0</accession>
<protein>
    <submittedName>
        <fullName evidence="1">Uncharacterized protein</fullName>
    </submittedName>
</protein>
<sequence length="176" mass="19337">MGEQLAKLEAYVAHTAFERGASFAAVLIGNKFKIGHRSDVEHRSDCLLLLPLVCDTGLHSLKGRNIGLAQFEVAGGLALYDLDREPWKVFAVSHQRRSLADTTGPVRHGIDILRRQALNGHHCAPRQQGAEILASEPAPLLLRAYHQGFRRAQCGLSIHHTRQLSPLKTSPPTTNS</sequence>
<name>A0A6A8AEH0_9HYPH</name>
<dbReference type="EMBL" id="WIXI01000047">
    <property type="protein sequence ID" value="MQY48197.1"/>
    <property type="molecule type" value="Genomic_DNA"/>
</dbReference>
<gene>
    <name evidence="1" type="ORF">GAO09_19360</name>
</gene>
<reference evidence="1 2" key="1">
    <citation type="submission" date="2019-11" db="EMBL/GenBank/DDBJ databases">
        <title>Genome analysis of Rhizobacterium cereale a novel genus and species isolated from maize roots in North Spain.</title>
        <authorList>
            <person name="Menendez E."/>
            <person name="Flores-Felix J.D."/>
            <person name="Ramirez-Bahena M.-H."/>
            <person name="Igual J.M."/>
            <person name="Garcia-Fraile P."/>
            <person name="Peix A."/>
            <person name="Velazquez E."/>
        </authorList>
    </citation>
    <scope>NUCLEOTIDE SEQUENCE [LARGE SCALE GENOMIC DNA]</scope>
    <source>
        <strain evidence="1 2">RZME27</strain>
    </source>
</reference>
<keyword evidence="2" id="KW-1185">Reference proteome</keyword>
<organism evidence="1 2">
    <name type="scientific">Endobacterium cereale</name>
    <dbReference type="NCBI Taxonomy" id="2663029"/>
    <lineage>
        <taxon>Bacteria</taxon>
        <taxon>Pseudomonadati</taxon>
        <taxon>Pseudomonadota</taxon>
        <taxon>Alphaproteobacteria</taxon>
        <taxon>Hyphomicrobiales</taxon>
        <taxon>Rhizobiaceae</taxon>
        <taxon>Endobacterium</taxon>
    </lineage>
</organism>
<dbReference type="RefSeq" id="WP_153356152.1">
    <property type="nucleotide sequence ID" value="NZ_WIXI01000047.1"/>
</dbReference>
<dbReference type="Proteomes" id="UP000435138">
    <property type="component" value="Unassembled WGS sequence"/>
</dbReference>
<evidence type="ECO:0000313" key="1">
    <source>
        <dbReference type="EMBL" id="MQY48197.1"/>
    </source>
</evidence>
<dbReference type="AlphaFoldDB" id="A0A6A8AEH0"/>
<comment type="caution">
    <text evidence="1">The sequence shown here is derived from an EMBL/GenBank/DDBJ whole genome shotgun (WGS) entry which is preliminary data.</text>
</comment>
<proteinExistence type="predicted"/>
<evidence type="ECO:0000313" key="2">
    <source>
        <dbReference type="Proteomes" id="UP000435138"/>
    </source>
</evidence>